<proteinExistence type="predicted"/>
<dbReference type="RefSeq" id="WP_075497342.1">
    <property type="nucleotide sequence ID" value="NZ_CAWRBC010000087.1"/>
</dbReference>
<evidence type="ECO:0000313" key="1">
    <source>
        <dbReference type="EMBL" id="SGZ01620.1"/>
    </source>
</evidence>
<dbReference type="EMBL" id="FPLD01000066">
    <property type="protein sequence ID" value="SGZ01620.1"/>
    <property type="molecule type" value="Genomic_DNA"/>
</dbReference>
<accession>A0A1K9ZQN4</accession>
<reference evidence="1 2" key="1">
    <citation type="submission" date="2016-11" db="EMBL/GenBank/DDBJ databases">
        <authorList>
            <person name="Jaros S."/>
            <person name="Januszkiewicz K."/>
            <person name="Wedrychowicz H."/>
        </authorList>
    </citation>
    <scope>NUCLEOTIDE SEQUENCE [LARGE SCALE GENOMIC DNA]</scope>
    <source>
        <strain evidence="1">NVI 5450</strain>
    </source>
</reference>
<gene>
    <name evidence="1" type="ORF">NVI5450_2444</name>
</gene>
<evidence type="ECO:0000313" key="2">
    <source>
        <dbReference type="Proteomes" id="UP000183794"/>
    </source>
</evidence>
<protein>
    <submittedName>
        <fullName evidence="1">Uncharacterized protein</fullName>
    </submittedName>
</protein>
<sequence length="112" mass="13217">MNRDPLFGFQGSELKSYLERNKLTENQMMLVYNGSGMTHEYSLAYVVIPEEGKQKRIVVRLLRSGEDVTFFRTGKSVLKKTAHYKVMPMVPWLMTRFGTQEQIRFNWKWGYA</sequence>
<dbReference type="OrthoDB" id="6401237at2"/>
<name>A0A1K9ZQN4_9GAMM</name>
<dbReference type="AlphaFoldDB" id="A0A1K9ZQN4"/>
<organism evidence="1 2">
    <name type="scientific">Moritella viscosa</name>
    <dbReference type="NCBI Taxonomy" id="80854"/>
    <lineage>
        <taxon>Bacteria</taxon>
        <taxon>Pseudomonadati</taxon>
        <taxon>Pseudomonadota</taxon>
        <taxon>Gammaproteobacteria</taxon>
        <taxon>Alteromonadales</taxon>
        <taxon>Moritellaceae</taxon>
        <taxon>Moritella</taxon>
    </lineage>
</organism>
<dbReference type="Proteomes" id="UP000183794">
    <property type="component" value="Unassembled WGS sequence"/>
</dbReference>